<reference evidence="1" key="1">
    <citation type="journal article" date="2017" name="Proc. Natl. Acad. Sci. U.S.A.">
        <title>Comparative genomics uncovers the prolific and distinctive metabolic potential of the cyanobacterial genus Moorea.</title>
        <authorList>
            <person name="Leao T."/>
            <person name="Castelao G."/>
            <person name="Korobeynikov A."/>
            <person name="Monroe E.A."/>
            <person name="Podell S."/>
            <person name="Glukhov E."/>
            <person name="Allen E.E."/>
            <person name="Gerwick W.H."/>
            <person name="Gerwick L."/>
        </authorList>
    </citation>
    <scope>NUCLEOTIDE SEQUENCE</scope>
    <source>
        <strain evidence="1">JHB</strain>
    </source>
</reference>
<sequence>MGLLTYAWVNAMTLWSELAHTLINLKPHKSLYFQRGFKALSQLQKELEPSCHP</sequence>
<name>A0A9Q9UWK2_MOOP1</name>
<gene>
    <name evidence="1" type="ORF">BJP36_38355</name>
</gene>
<dbReference type="AlphaFoldDB" id="A0A9Q9UWK2"/>
<reference evidence="1" key="2">
    <citation type="submission" date="2022-10" db="EMBL/GenBank/DDBJ databases">
        <authorList>
            <person name="Ngo T.-E."/>
        </authorList>
    </citation>
    <scope>NUCLEOTIDE SEQUENCE</scope>
    <source>
        <strain evidence="1">JHB</strain>
    </source>
</reference>
<organism evidence="1">
    <name type="scientific">Moorena producens (strain JHB)</name>
    <dbReference type="NCBI Taxonomy" id="1454205"/>
    <lineage>
        <taxon>Bacteria</taxon>
        <taxon>Bacillati</taxon>
        <taxon>Cyanobacteriota</taxon>
        <taxon>Cyanophyceae</taxon>
        <taxon>Coleofasciculales</taxon>
        <taxon>Coleofasciculaceae</taxon>
        <taxon>Moorena</taxon>
    </lineage>
</organism>
<proteinExistence type="predicted"/>
<protein>
    <submittedName>
        <fullName evidence="1">Uncharacterized protein</fullName>
    </submittedName>
</protein>
<evidence type="ECO:0000313" key="1">
    <source>
        <dbReference type="EMBL" id="WAN69946.1"/>
    </source>
</evidence>
<accession>A0A9Q9UWK2</accession>
<dbReference type="Proteomes" id="UP000176944">
    <property type="component" value="Chromosome"/>
</dbReference>
<dbReference type="EMBL" id="CP017708">
    <property type="protein sequence ID" value="WAN69946.1"/>
    <property type="molecule type" value="Genomic_DNA"/>
</dbReference>